<evidence type="ECO:0000313" key="2">
    <source>
        <dbReference type="Proteomes" id="UP000638560"/>
    </source>
</evidence>
<proteinExistence type="predicted"/>
<organism evidence="1 2">
    <name type="scientific">Plantactinospora alkalitolerans</name>
    <dbReference type="NCBI Taxonomy" id="2789879"/>
    <lineage>
        <taxon>Bacteria</taxon>
        <taxon>Bacillati</taxon>
        <taxon>Actinomycetota</taxon>
        <taxon>Actinomycetes</taxon>
        <taxon>Micromonosporales</taxon>
        <taxon>Micromonosporaceae</taxon>
        <taxon>Plantactinospora</taxon>
    </lineage>
</organism>
<comment type="caution">
    <text evidence="1">The sequence shown here is derived from an EMBL/GenBank/DDBJ whole genome shotgun (WGS) entry which is preliminary data.</text>
</comment>
<name>A0ABS0GTH5_9ACTN</name>
<protein>
    <submittedName>
        <fullName evidence="1">Uncharacterized protein</fullName>
    </submittedName>
</protein>
<gene>
    <name evidence="1" type="ORF">I0C86_11060</name>
</gene>
<reference evidence="1 2" key="1">
    <citation type="submission" date="2020-11" db="EMBL/GenBank/DDBJ databases">
        <title>A novel isolate from a Black sea contaminated sediment with potential to produce alkanes: Plantactinospora alkalitolerans sp. nov.</title>
        <authorList>
            <person name="Carro L."/>
            <person name="Veyisoglu A."/>
            <person name="Guven K."/>
            <person name="Schumann P."/>
            <person name="Klenk H.-P."/>
            <person name="Sahin N."/>
        </authorList>
    </citation>
    <scope>NUCLEOTIDE SEQUENCE [LARGE SCALE GENOMIC DNA]</scope>
    <source>
        <strain evidence="1 2">S1510</strain>
    </source>
</reference>
<dbReference type="EMBL" id="JADPUN010000120">
    <property type="protein sequence ID" value="MBF9129501.1"/>
    <property type="molecule type" value="Genomic_DNA"/>
</dbReference>
<dbReference type="RefSeq" id="WP_196201128.1">
    <property type="nucleotide sequence ID" value="NZ_JADPUN010000120.1"/>
</dbReference>
<accession>A0ABS0GTH5</accession>
<dbReference type="Proteomes" id="UP000638560">
    <property type="component" value="Unassembled WGS sequence"/>
</dbReference>
<sequence>MIIGKGTGQPLPTPQGDEAYLAKDRVVGRRGDVVVLLQPGQGATASQLAGLLPVALARVADQPTVQTS</sequence>
<evidence type="ECO:0000313" key="1">
    <source>
        <dbReference type="EMBL" id="MBF9129501.1"/>
    </source>
</evidence>
<keyword evidence="2" id="KW-1185">Reference proteome</keyword>